<evidence type="ECO:0000256" key="2">
    <source>
        <dbReference type="ARBA" id="ARBA00022840"/>
    </source>
</evidence>
<proteinExistence type="predicted"/>
<dbReference type="GO" id="GO:0005524">
    <property type="term" value="F:ATP binding"/>
    <property type="evidence" value="ECO:0007669"/>
    <property type="project" value="UniProtKB-KW"/>
</dbReference>
<evidence type="ECO:0000256" key="1">
    <source>
        <dbReference type="ARBA" id="ARBA00022741"/>
    </source>
</evidence>
<dbReference type="GeneID" id="108626284"/>
<evidence type="ECO:0000313" key="4">
    <source>
        <dbReference type="RefSeq" id="XP_017882364.1"/>
    </source>
</evidence>
<dbReference type="RefSeq" id="XP_017882364.1">
    <property type="nucleotide sequence ID" value="XM_018026875.2"/>
</dbReference>
<sequence>MKFEQKKTMIGQLLDFIIEMFASQGNTSDNAKLVTILSDGRGIFSEGVENVSTAVRKAKLLNIFLVFIIVDNPLNKDSILDIRMPIFEGGKLLGIRSYMDSFPFPFYIILRDLDTLPAVLSDALRQWFEIVGRIDT</sequence>
<dbReference type="GO" id="GO:0000027">
    <property type="term" value="P:ribosomal large subunit assembly"/>
    <property type="evidence" value="ECO:0007669"/>
    <property type="project" value="TreeGrafter"/>
</dbReference>
<dbReference type="Proteomes" id="UP000694925">
    <property type="component" value="Unplaced"/>
</dbReference>
<protein>
    <submittedName>
        <fullName evidence="4">Midasin-like</fullName>
    </submittedName>
</protein>
<dbReference type="GO" id="GO:0005634">
    <property type="term" value="C:nucleus"/>
    <property type="evidence" value="ECO:0007669"/>
    <property type="project" value="TreeGrafter"/>
</dbReference>
<dbReference type="SUPFAM" id="SSF53300">
    <property type="entry name" value="vWA-like"/>
    <property type="match status" value="1"/>
</dbReference>
<name>A0AAJ7N847_9HYME</name>
<reference evidence="4" key="1">
    <citation type="submission" date="2025-08" db="UniProtKB">
        <authorList>
            <consortium name="RefSeq"/>
        </authorList>
    </citation>
    <scope>IDENTIFICATION</scope>
    <source>
        <tissue evidence="4">Whole body</tissue>
    </source>
</reference>
<dbReference type="KEGG" id="ccal:108626284"/>
<dbReference type="GO" id="GO:0030687">
    <property type="term" value="C:preribosome, large subunit precursor"/>
    <property type="evidence" value="ECO:0007669"/>
    <property type="project" value="TreeGrafter"/>
</dbReference>
<keyword evidence="3" id="KW-1185">Reference proteome</keyword>
<dbReference type="InterPro" id="IPR036465">
    <property type="entry name" value="vWFA_dom_sf"/>
</dbReference>
<dbReference type="AlphaFoldDB" id="A0AAJ7N847"/>
<keyword evidence="2" id="KW-0067">ATP-binding</keyword>
<evidence type="ECO:0000313" key="3">
    <source>
        <dbReference type="Proteomes" id="UP000694925"/>
    </source>
</evidence>
<gene>
    <name evidence="4" type="primary">LOC108626284</name>
</gene>
<dbReference type="PANTHER" id="PTHR48103:SF2">
    <property type="entry name" value="MIDASIN"/>
    <property type="match status" value="1"/>
</dbReference>
<dbReference type="PANTHER" id="PTHR48103">
    <property type="entry name" value="MIDASIN-RELATED"/>
    <property type="match status" value="1"/>
</dbReference>
<organism evidence="3 4">
    <name type="scientific">Ceratina calcarata</name>
    <dbReference type="NCBI Taxonomy" id="156304"/>
    <lineage>
        <taxon>Eukaryota</taxon>
        <taxon>Metazoa</taxon>
        <taxon>Ecdysozoa</taxon>
        <taxon>Arthropoda</taxon>
        <taxon>Hexapoda</taxon>
        <taxon>Insecta</taxon>
        <taxon>Pterygota</taxon>
        <taxon>Neoptera</taxon>
        <taxon>Endopterygota</taxon>
        <taxon>Hymenoptera</taxon>
        <taxon>Apocrita</taxon>
        <taxon>Aculeata</taxon>
        <taxon>Apoidea</taxon>
        <taxon>Anthophila</taxon>
        <taxon>Apidae</taxon>
        <taxon>Ceratina</taxon>
        <taxon>Zadontomerus</taxon>
    </lineage>
</organism>
<dbReference type="GO" id="GO:0000055">
    <property type="term" value="P:ribosomal large subunit export from nucleus"/>
    <property type="evidence" value="ECO:0007669"/>
    <property type="project" value="TreeGrafter"/>
</dbReference>
<accession>A0AAJ7N847</accession>
<keyword evidence="1" id="KW-0547">Nucleotide-binding</keyword>